<comment type="caution">
    <text evidence="3">The sequence shown here is derived from an EMBL/GenBank/DDBJ whole genome shotgun (WGS) entry which is preliminary data.</text>
</comment>
<gene>
    <name evidence="3" type="ORF">HP438_17770</name>
</gene>
<feature type="region of interest" description="Disordered" evidence="1">
    <location>
        <begin position="19"/>
        <end position="55"/>
    </location>
</feature>
<reference evidence="3 4" key="1">
    <citation type="submission" date="2020-05" db="EMBL/GenBank/DDBJ databases">
        <title>Genome Sequencing of Type Strains.</title>
        <authorList>
            <person name="Lemaire J.F."/>
            <person name="Inderbitzin P."/>
            <person name="Gregorio O.A."/>
            <person name="Collins S.B."/>
            <person name="Wespe N."/>
            <person name="Knight-Connoni V."/>
        </authorList>
    </citation>
    <scope>NUCLEOTIDE SEQUENCE [LARGE SCALE GENOMIC DNA]</scope>
    <source>
        <strain evidence="3 4">DSM 100049</strain>
    </source>
</reference>
<keyword evidence="2" id="KW-0732">Signal</keyword>
<proteinExistence type="predicted"/>
<evidence type="ECO:0008006" key="5">
    <source>
        <dbReference type="Google" id="ProtNLM"/>
    </source>
</evidence>
<sequence length="471" mass="50305">MRRLFLACLAAAVLPPAASPATGQALTGGPGVSPATVLPSPDWAQQPADGDKAPLVGGRIHERYRIATPMAVLASLDQTTRLISAPPEASDVVSDPLYGDTRLTLSMASTNARQLRPLAAMATPVNATGQLIRFWTKPIANVEPRLGAYKIRLYSEGSPGSPGGNYLEFNAAALIREGQKGGEQRWGSFTVPVSAFTAVGSGANVAAVSWALVEVQANSASPMTIAVGNVEIVANALTKAKMIIGFDDQFPATIAYASRAMARYGFRGVLYLSPAIDTGKAGKLASATIKNLHDNLGWQIASQAWSTEAATGAGGIDMMTADQRTAEMAKLRNWQNALGVTGGGHGSYFSNVGVGDMIAYPMFRQHFRSMRAYYFGEFAQVETYPWGDPMRIRAMGAGEFQWGNNPSIYSTYWKNHVDRAIAQKGVGFLVFHDGLAGSMSNWQPAFDQLMAYLDANRASIDVVTVEDLENP</sequence>
<protein>
    <recommendedName>
        <fullName evidence="5">Polysaccharide deacetylase</fullName>
    </recommendedName>
</protein>
<feature type="chain" id="PRO_5031084492" description="Polysaccharide deacetylase" evidence="2">
    <location>
        <begin position="21"/>
        <end position="471"/>
    </location>
</feature>
<keyword evidence="4" id="KW-1185">Reference proteome</keyword>
<accession>A0A7Y6B7H0</accession>
<evidence type="ECO:0000313" key="3">
    <source>
        <dbReference type="EMBL" id="NUU48820.1"/>
    </source>
</evidence>
<evidence type="ECO:0000256" key="2">
    <source>
        <dbReference type="SAM" id="SignalP"/>
    </source>
</evidence>
<name>A0A7Y6B7H0_9SPHN</name>
<dbReference type="AlphaFoldDB" id="A0A7Y6B7H0"/>
<evidence type="ECO:0000313" key="4">
    <source>
        <dbReference type="Proteomes" id="UP000536441"/>
    </source>
</evidence>
<organism evidence="3 4">
    <name type="scientific">Sphingomonas zeae</name>
    <dbReference type="NCBI Taxonomy" id="1646122"/>
    <lineage>
        <taxon>Bacteria</taxon>
        <taxon>Pseudomonadati</taxon>
        <taxon>Pseudomonadota</taxon>
        <taxon>Alphaproteobacteria</taxon>
        <taxon>Sphingomonadales</taxon>
        <taxon>Sphingomonadaceae</taxon>
        <taxon>Sphingomonas</taxon>
    </lineage>
</organism>
<dbReference type="Proteomes" id="UP000536441">
    <property type="component" value="Unassembled WGS sequence"/>
</dbReference>
<dbReference type="EMBL" id="JABMCH010000071">
    <property type="protein sequence ID" value="NUU48820.1"/>
    <property type="molecule type" value="Genomic_DNA"/>
</dbReference>
<evidence type="ECO:0000256" key="1">
    <source>
        <dbReference type="SAM" id="MobiDB-lite"/>
    </source>
</evidence>
<feature type="signal peptide" evidence="2">
    <location>
        <begin position="1"/>
        <end position="20"/>
    </location>
</feature>